<organism evidence="2 3">
    <name type="scientific">Phytophthora megakarya</name>
    <dbReference type="NCBI Taxonomy" id="4795"/>
    <lineage>
        <taxon>Eukaryota</taxon>
        <taxon>Sar</taxon>
        <taxon>Stramenopiles</taxon>
        <taxon>Oomycota</taxon>
        <taxon>Peronosporomycetes</taxon>
        <taxon>Peronosporales</taxon>
        <taxon>Peronosporaceae</taxon>
        <taxon>Phytophthora</taxon>
    </lineage>
</organism>
<sequence>MADADGEGGAGDRPAPGPQDLATYAEELGRWVLYDYSGLREALSDDEMRSLFHWHRQTCGKPVTATRTVAMTRKAEHRARPVSALAKRIHDIAYDADRDCCYMRYAWGCVWCRDSGRRRPNEDGWGQMREDYLTAEDEKQVVDQYRNAEDQARRGGRPRQACRRWNRRLVRRNAIWNVLEQHRLRLPTIRHGAKPPHEILAVRQDWTVAGNATGTRTCVLGDGTMIIVPQGRLDNMATERLTRLESEMADLRRELDVVQEPPREERGRQDWRETAPWEYQRG</sequence>
<accession>A0A225WHZ7</accession>
<reference evidence="3" key="1">
    <citation type="submission" date="2017-03" db="EMBL/GenBank/DDBJ databases">
        <title>Phytopthora megakarya and P. palmivora, two closely related causual agents of cacao black pod achieved similar genome size and gene model numbers by different mechanisms.</title>
        <authorList>
            <person name="Ali S."/>
            <person name="Shao J."/>
            <person name="Larry D.J."/>
            <person name="Kronmiller B."/>
            <person name="Shen D."/>
            <person name="Strem M.D."/>
            <person name="Melnick R.L."/>
            <person name="Guiltinan M.J."/>
            <person name="Tyler B.M."/>
            <person name="Meinhardt L.W."/>
            <person name="Bailey B.A."/>
        </authorList>
    </citation>
    <scope>NUCLEOTIDE SEQUENCE [LARGE SCALE GENOMIC DNA]</scope>
    <source>
        <strain evidence="3">zdho120</strain>
    </source>
</reference>
<dbReference type="OrthoDB" id="108311at2759"/>
<dbReference type="EMBL" id="NBNE01000773">
    <property type="protein sequence ID" value="OWZ17326.1"/>
    <property type="molecule type" value="Genomic_DNA"/>
</dbReference>
<feature type="region of interest" description="Disordered" evidence="1">
    <location>
        <begin position="254"/>
        <end position="282"/>
    </location>
</feature>
<keyword evidence="3" id="KW-1185">Reference proteome</keyword>
<evidence type="ECO:0000313" key="2">
    <source>
        <dbReference type="EMBL" id="OWZ17326.1"/>
    </source>
</evidence>
<dbReference type="Proteomes" id="UP000198211">
    <property type="component" value="Unassembled WGS sequence"/>
</dbReference>
<comment type="caution">
    <text evidence="2">The sequence shown here is derived from an EMBL/GenBank/DDBJ whole genome shotgun (WGS) entry which is preliminary data.</text>
</comment>
<gene>
    <name evidence="2" type="ORF">PHMEG_0008750</name>
</gene>
<evidence type="ECO:0000313" key="3">
    <source>
        <dbReference type="Proteomes" id="UP000198211"/>
    </source>
</evidence>
<proteinExistence type="predicted"/>
<dbReference type="AlphaFoldDB" id="A0A225WHZ7"/>
<name>A0A225WHZ7_9STRA</name>
<evidence type="ECO:0000256" key="1">
    <source>
        <dbReference type="SAM" id="MobiDB-lite"/>
    </source>
</evidence>
<protein>
    <submittedName>
        <fullName evidence="2">Uncharacterized protein</fullName>
    </submittedName>
</protein>